<dbReference type="AlphaFoldDB" id="A0A418Q5Q2"/>
<proteinExistence type="predicted"/>
<evidence type="ECO:0000313" key="2">
    <source>
        <dbReference type="EMBL" id="RIX34015.1"/>
    </source>
</evidence>
<feature type="compositionally biased region" description="Gly residues" evidence="1">
    <location>
        <begin position="63"/>
        <end position="87"/>
    </location>
</feature>
<keyword evidence="3" id="KW-1185">Reference proteome</keyword>
<gene>
    <name evidence="2" type="ORF">D3M95_08960</name>
</gene>
<reference evidence="2 3" key="1">
    <citation type="submission" date="2018-09" db="EMBL/GenBank/DDBJ databases">
        <title>Optimization and identification of Corynebacterium falsenii FN1-14 from fish paste.</title>
        <authorList>
            <person name="Daroonpunt R."/>
            <person name="Tanasupawat S."/>
        </authorList>
    </citation>
    <scope>NUCLEOTIDE SEQUENCE [LARGE SCALE GENOMIC DNA]</scope>
    <source>
        <strain evidence="2 3">FN1-14</strain>
    </source>
</reference>
<comment type="caution">
    <text evidence="2">The sequence shown here is derived from an EMBL/GenBank/DDBJ whole genome shotgun (WGS) entry which is preliminary data.</text>
</comment>
<sequence length="106" mass="10958">MLLNAPGQASGVVVELIQDAMANHGGQGSVGVGVWVQRRRMTHAASSKQRGKQAALTRRQVGHGAGDLRGGDGAGGGIDEPPELGGGGLEELWELGRYFELADGVR</sequence>
<evidence type="ECO:0000256" key="1">
    <source>
        <dbReference type="SAM" id="MobiDB-lite"/>
    </source>
</evidence>
<dbReference type="EMBL" id="QXJK01000010">
    <property type="protein sequence ID" value="RIX34015.1"/>
    <property type="molecule type" value="Genomic_DNA"/>
</dbReference>
<accession>A0A418Q5Q2</accession>
<feature type="region of interest" description="Disordered" evidence="1">
    <location>
        <begin position="44"/>
        <end position="87"/>
    </location>
</feature>
<name>A0A418Q5Q2_9CORY</name>
<evidence type="ECO:0000313" key="3">
    <source>
        <dbReference type="Proteomes" id="UP000285278"/>
    </source>
</evidence>
<organism evidence="2 3">
    <name type="scientific">Corynebacterium falsenii</name>
    <dbReference type="NCBI Taxonomy" id="108486"/>
    <lineage>
        <taxon>Bacteria</taxon>
        <taxon>Bacillati</taxon>
        <taxon>Actinomycetota</taxon>
        <taxon>Actinomycetes</taxon>
        <taxon>Mycobacteriales</taxon>
        <taxon>Corynebacteriaceae</taxon>
        <taxon>Corynebacterium</taxon>
    </lineage>
</organism>
<protein>
    <submittedName>
        <fullName evidence="2">Uncharacterized protein</fullName>
    </submittedName>
</protein>
<dbReference type="Proteomes" id="UP000285278">
    <property type="component" value="Unassembled WGS sequence"/>
</dbReference>